<feature type="compositionally biased region" description="Polar residues" evidence="1">
    <location>
        <begin position="14"/>
        <end position="25"/>
    </location>
</feature>
<name>D0EM89_9BASI</name>
<organism evidence="2">
    <name type="scientific">Puccinia striiformis f. sp. tritici</name>
    <dbReference type="NCBI Taxonomy" id="168172"/>
    <lineage>
        <taxon>Eukaryota</taxon>
        <taxon>Fungi</taxon>
        <taxon>Dikarya</taxon>
        <taxon>Basidiomycota</taxon>
        <taxon>Pucciniomycotina</taxon>
        <taxon>Pucciniomycetes</taxon>
        <taxon>Pucciniales</taxon>
        <taxon>Pucciniaceae</taxon>
        <taxon>Puccinia</taxon>
    </lineage>
</organism>
<feature type="compositionally biased region" description="Basic and acidic residues" evidence="1">
    <location>
        <begin position="26"/>
        <end position="37"/>
    </location>
</feature>
<proteinExistence type="predicted"/>
<dbReference type="InterPro" id="IPR018824">
    <property type="entry name" value="Conidiation-specific_6"/>
</dbReference>
<protein>
    <submittedName>
        <fullName evidence="2">Conidiation-related protein</fullName>
    </submittedName>
</protein>
<dbReference type="PANTHER" id="PTHR36576">
    <property type="entry name" value="UPF0654 PROTEIN C11D3.01C-RELATED"/>
    <property type="match status" value="1"/>
</dbReference>
<evidence type="ECO:0000313" key="2">
    <source>
        <dbReference type="EMBL" id="ACX42575.1"/>
    </source>
</evidence>
<gene>
    <name evidence="2" type="primary">Con</name>
</gene>
<feature type="compositionally biased region" description="Basic and acidic residues" evidence="1">
    <location>
        <begin position="73"/>
        <end position="87"/>
    </location>
</feature>
<evidence type="ECO:0000256" key="1">
    <source>
        <dbReference type="SAM" id="MobiDB-lite"/>
    </source>
</evidence>
<dbReference type="InterPro" id="IPR052670">
    <property type="entry name" value="UPF0654_domain"/>
</dbReference>
<dbReference type="Pfam" id="PF10346">
    <property type="entry name" value="Con-6"/>
    <property type="match status" value="2"/>
</dbReference>
<dbReference type="AlphaFoldDB" id="D0EM89"/>
<accession>D0EM89</accession>
<dbReference type="PANTHER" id="PTHR36576:SF1">
    <property type="entry name" value="UPF0654 PROTEIN C11D3.01C-RELATED"/>
    <property type="match status" value="1"/>
</dbReference>
<reference evidence="2" key="1">
    <citation type="journal article" date="2013" name="J. Basic Microbiol.">
        <title>A conidiation-related gene is highly expressed at the resting urediospore stage in Puccinia striiformis f. sp. tritici.</title>
        <authorList>
            <person name="Guo J."/>
            <person name="Duan Y.H."/>
            <person name="Zhang J.S."/>
            <person name="Shi X.X."/>
            <person name="Chen Y.Y."/>
            <person name="Zhang H."/>
            <person name="Huang L.L."/>
            <person name="Kang Z.S."/>
        </authorList>
    </citation>
    <scope>NUCLEOTIDE SEQUENCE</scope>
    <source>
        <strain evidence="2">CY32</strain>
    </source>
</reference>
<dbReference type="EMBL" id="GQ857438">
    <property type="protein sequence ID" value="ACX42575.1"/>
    <property type="molecule type" value="Genomic_DNA"/>
</dbReference>
<feature type="region of interest" description="Disordered" evidence="1">
    <location>
        <begin position="1"/>
        <end position="87"/>
    </location>
</feature>
<feature type="compositionally biased region" description="Basic and acidic residues" evidence="1">
    <location>
        <begin position="48"/>
        <end position="59"/>
    </location>
</feature>
<sequence length="87" mass="9556">MANPANVAAGLKGTLNNPIGQQNVSDEAKHHAEHRLETQGYKSASAHDSGHTKDPENVKRGIKAALHNPNVSEQKKDELRHKLDEQF</sequence>
<dbReference type="GO" id="GO:0005737">
    <property type="term" value="C:cytoplasm"/>
    <property type="evidence" value="ECO:0007669"/>
    <property type="project" value="TreeGrafter"/>
</dbReference>